<accession>A0AA37MDA9</accession>
<sequence length="993" mass="116951">MNMLKTQEDIQLLQCLVHRVEQLRQGILRGRPYVWELRLSLEEFYALESAINNSISSHAGKHDHLLTEEFAVIVVIYLAEWYKRFYKGADTTDENKILALSSKELEKIYELAKIDKNTYVYNASKNPDKTSYRWLESLQVLGGLAVQAELKRDENDKLLFLLCKLFHGEDIDLEDLKDRNRAVAFQESIARQHSLYEYLKCILEKDDQGHRNLPFAKSDIRNENTYIPQLIRRIEEADKLAKKYKFDFEWIISYSASRNQMTRHLKVKLKPEVIGGGKKQYIGFDRLRQPEWGIEHPENIGRIYFYLRFKNGNQYIQKEGKGDEPLFKYDNTGSETTGFLSVNKADENIYVNVPVNRFDKVEIVMKYDDQSRVVQVLEVKEYIQVYALPKKSTVFSDRRNSQRPTVVIFSSAYHLTEEYSDLPVVYAHYRNGEDTSEDYCWCPINDKVIIADSNDKEVEPPFFNRNGLYQVVTKKYLKTIKYRENLYVLYKYIDAEYDEDEYQEDPQMPVLFGRNGLEVRHYPSGQTKESEPVTDYDLEWLKNGRYVDWNKEEPQQGAIRLRVTVKGVVFKPQVYYVPFAPENAEQPPIWRDFEHQRICTALKGVEDIQDDFHKLLDEKEPDTKQLEIGSKEAKILVDVYRPVIVKELSQKRSTDAESKVISYYDMDEDIHIPLINCEQFSIRDFSENGVKEYQIKQRSSVYYNFPTFNQTGVAMSNYFAEYSAKKLTKDIPLKYLKIYVTKAEDCPSNLYAWNYKDNPYPVENPSELKEPGIVFQSLKDDDSPRHYCCPTIITNDDDDWGDDDWDDDNTQSEEIAPLDCFETVAEHKAYFFLFTPLIKVIAGRNQIKDIFLPLLKKRDYQLNDVDIANLYRFAMQFHFDWMLLPRELWKSEIASCFSSDEERDMVKTKVTDFFGRTPKCTDKQEQMHLKNFLKSYWNFNAYPKVDDIADKALKLIKDDADALGNTEERDFLKLYDECRFKFIEMNKVVIITE</sequence>
<dbReference type="Proteomes" id="UP000887043">
    <property type="component" value="Unassembled WGS sequence"/>
</dbReference>
<comment type="caution">
    <text evidence="1">The sequence shown here is derived from an EMBL/GenBank/DDBJ whole genome shotgun (WGS) entry which is preliminary data.</text>
</comment>
<dbReference type="RefSeq" id="WP_039870566.1">
    <property type="nucleotide sequence ID" value="NZ_BPTR01000001.1"/>
</dbReference>
<organism evidence="1 2">
    <name type="scientific">Segatella bryantii</name>
    <name type="common">Prevotella bryantii</name>
    <dbReference type="NCBI Taxonomy" id="77095"/>
    <lineage>
        <taxon>Bacteria</taxon>
        <taxon>Pseudomonadati</taxon>
        <taxon>Bacteroidota</taxon>
        <taxon>Bacteroidia</taxon>
        <taxon>Bacteroidales</taxon>
        <taxon>Prevotellaceae</taxon>
        <taxon>Segatella</taxon>
    </lineage>
</organism>
<gene>
    <name evidence="1" type="ORF">PRRU23_05300</name>
</gene>
<dbReference type="AlphaFoldDB" id="A0AA37MDA9"/>
<evidence type="ECO:0000313" key="1">
    <source>
        <dbReference type="EMBL" id="GJG26830.1"/>
    </source>
</evidence>
<evidence type="ECO:0000313" key="2">
    <source>
        <dbReference type="Proteomes" id="UP000887043"/>
    </source>
</evidence>
<reference evidence="1" key="1">
    <citation type="submission" date="2021-08" db="EMBL/GenBank/DDBJ databases">
        <title>Prevotella lacticifex sp. nov., isolated from rumen of cow.</title>
        <authorList>
            <person name="Shinkai T."/>
            <person name="Ikeyama N."/>
            <person name="Kumagai M."/>
            <person name="Ohmori H."/>
            <person name="Sakamoto M."/>
            <person name="Ohkuma M."/>
            <person name="Mitsumori M."/>
        </authorList>
    </citation>
    <scope>NUCLEOTIDE SEQUENCE</scope>
    <source>
        <strain evidence="1">DSM 11371</strain>
    </source>
</reference>
<protein>
    <submittedName>
        <fullName evidence="1">Uncharacterized protein</fullName>
    </submittedName>
</protein>
<proteinExistence type="predicted"/>
<name>A0AA37MDA9_SEGBR</name>
<dbReference type="EMBL" id="BPTR01000001">
    <property type="protein sequence ID" value="GJG26830.1"/>
    <property type="molecule type" value="Genomic_DNA"/>
</dbReference>